<feature type="region of interest" description="Disordered" evidence="5">
    <location>
        <begin position="662"/>
        <end position="688"/>
    </location>
</feature>
<dbReference type="Pfam" id="PF01363">
    <property type="entry name" value="FYVE"/>
    <property type="match status" value="1"/>
</dbReference>
<evidence type="ECO:0000313" key="7">
    <source>
        <dbReference type="EMBL" id="KZT28470.1"/>
    </source>
</evidence>
<dbReference type="InterPro" id="IPR017455">
    <property type="entry name" value="Znf_FYVE-rel"/>
</dbReference>
<dbReference type="InterPro" id="IPR000306">
    <property type="entry name" value="Znf_FYVE"/>
</dbReference>
<sequence length="757" mass="81795">MESPAVPYVAYRSKRPGRPSSNPQLANGLASPPPPARSRPTSLVTSSAPVVPNWRDAQAQLLTNGNGEALNSARVLSPERAQLKQRPSSDAGAIVLKPEIGPLSPTINVSPVNGSTGSTISSGGPSQEASPLVKPSNGMSNTSTPTSSSPTTPVSPLPPPIADIVEPFEPPVAGPSQAPPPKPAPSTRKSSTFRHVPLRSANTRSPLPSSPLRPGATSTTLHSRMPSWASQPEAPPPPQKDRVLHTIPSIDTLAQPAPIHPSPSVPVIPAVTPPPRSTSLPPPKPPAKTPSPGISPAPSHQPLPQTTPTTPVSYTPRPAVSASVRLSAPYRPGFQPKGVYRPRTDEFIELRAAKRDVGRIERTRLERRLEKLIQLHFPPASSKDKEKRIARKEGIMKEKGSPNPSPMPNRRASSFFDLDSIKGGAEELWKGVLQSQAQAAQGGKMDTRAAEQKITPWQDDSGVSACPLCSASFHPLMNRKHHCRLCGRVICSLPPKHPQRMQTCSLLFVVSEGRIEEVAEGVDYGVRKRGTGGGAEKEEAEKFLKGGVWMDCRQQQYQQEVGRVPTFAQLYEAFITLEKDIEDTLPQFQELLVSLSNDEQPTKEASAIRKHLLDSFAQYDALAKRIRTLPCAKGSSQERVQAAVLTRANLFLQRHMLPLQSISRPATKSNSSASTPVSETAPTPVIDPDSELAKQLQPLLEQEALLETYVEEATTHRKFEDAKTLKMNLREIRAEIQRMVVSAEGGGGPPRKKGSRG</sequence>
<evidence type="ECO:0000256" key="1">
    <source>
        <dbReference type="ARBA" id="ARBA00022723"/>
    </source>
</evidence>
<dbReference type="GO" id="GO:0008270">
    <property type="term" value="F:zinc ion binding"/>
    <property type="evidence" value="ECO:0007669"/>
    <property type="project" value="UniProtKB-KW"/>
</dbReference>
<dbReference type="InterPro" id="IPR013083">
    <property type="entry name" value="Znf_RING/FYVE/PHD"/>
</dbReference>
<feature type="compositionally biased region" description="Low complexity" evidence="5">
    <location>
        <begin position="204"/>
        <end position="214"/>
    </location>
</feature>
<dbReference type="SUPFAM" id="SSF140125">
    <property type="entry name" value="Rabenosyn-5 Rab-binding domain-like"/>
    <property type="match status" value="1"/>
</dbReference>
<dbReference type="CDD" id="cd15737">
    <property type="entry name" value="FYVE2_Vac1p_like"/>
    <property type="match status" value="1"/>
</dbReference>
<proteinExistence type="predicted"/>
<evidence type="ECO:0000256" key="2">
    <source>
        <dbReference type="ARBA" id="ARBA00022771"/>
    </source>
</evidence>
<dbReference type="EMBL" id="KV425557">
    <property type="protein sequence ID" value="KZT28470.1"/>
    <property type="molecule type" value="Genomic_DNA"/>
</dbReference>
<dbReference type="InterPro" id="IPR052727">
    <property type="entry name" value="Rab4/Rab5_effector"/>
</dbReference>
<dbReference type="Gene3D" id="4.10.860.20">
    <property type="entry name" value="Rabenosyn, Rab binding domain"/>
    <property type="match status" value="1"/>
</dbReference>
<evidence type="ECO:0000256" key="3">
    <source>
        <dbReference type="ARBA" id="ARBA00022833"/>
    </source>
</evidence>
<reference evidence="7 8" key="1">
    <citation type="journal article" date="2016" name="Mol. Biol. Evol.">
        <title>Comparative Genomics of Early-Diverging Mushroom-Forming Fungi Provides Insights into the Origins of Lignocellulose Decay Capabilities.</title>
        <authorList>
            <person name="Nagy L.G."/>
            <person name="Riley R."/>
            <person name="Tritt A."/>
            <person name="Adam C."/>
            <person name="Daum C."/>
            <person name="Floudas D."/>
            <person name="Sun H."/>
            <person name="Yadav J.S."/>
            <person name="Pangilinan J."/>
            <person name="Larsson K.H."/>
            <person name="Matsuura K."/>
            <person name="Barry K."/>
            <person name="Labutti K."/>
            <person name="Kuo R."/>
            <person name="Ohm R.A."/>
            <person name="Bhattacharya S.S."/>
            <person name="Shirouzu T."/>
            <person name="Yoshinaga Y."/>
            <person name="Martin F.M."/>
            <person name="Grigoriev I.V."/>
            <person name="Hibbett D.S."/>
        </authorList>
    </citation>
    <scope>NUCLEOTIDE SEQUENCE [LARGE SCALE GENOMIC DNA]</scope>
    <source>
        <strain evidence="7 8">HHB14362 ss-1</strain>
    </source>
</reference>
<dbReference type="Gene3D" id="3.30.40.10">
    <property type="entry name" value="Zinc/RING finger domain, C3HC4 (zinc finger)"/>
    <property type="match status" value="1"/>
</dbReference>
<feature type="domain" description="FYVE-type" evidence="6">
    <location>
        <begin position="460"/>
        <end position="492"/>
    </location>
</feature>
<dbReference type="Pfam" id="PF11464">
    <property type="entry name" value="Rbsn"/>
    <property type="match status" value="1"/>
</dbReference>
<dbReference type="SUPFAM" id="SSF57903">
    <property type="entry name" value="FYVE/PHD zinc finger"/>
    <property type="match status" value="1"/>
</dbReference>
<dbReference type="AlphaFoldDB" id="A0A165UNZ3"/>
<organism evidence="7 8">
    <name type="scientific">Neolentinus lepideus HHB14362 ss-1</name>
    <dbReference type="NCBI Taxonomy" id="1314782"/>
    <lineage>
        <taxon>Eukaryota</taxon>
        <taxon>Fungi</taxon>
        <taxon>Dikarya</taxon>
        <taxon>Basidiomycota</taxon>
        <taxon>Agaricomycotina</taxon>
        <taxon>Agaricomycetes</taxon>
        <taxon>Gloeophyllales</taxon>
        <taxon>Gloeophyllaceae</taxon>
        <taxon>Neolentinus</taxon>
    </lineage>
</organism>
<name>A0A165UNZ3_9AGAM</name>
<gene>
    <name evidence="7" type="ORF">NEOLEDRAFT_1175787</name>
</gene>
<keyword evidence="2 4" id="KW-0863">Zinc-finger</keyword>
<dbReference type="STRING" id="1314782.A0A165UNZ3"/>
<evidence type="ECO:0000313" key="8">
    <source>
        <dbReference type="Proteomes" id="UP000076761"/>
    </source>
</evidence>
<dbReference type="SMART" id="SM00064">
    <property type="entry name" value="FYVE"/>
    <property type="match status" value="1"/>
</dbReference>
<feature type="compositionally biased region" description="Pro residues" evidence="5">
    <location>
        <begin position="168"/>
        <end position="184"/>
    </location>
</feature>
<feature type="compositionally biased region" description="Low complexity" evidence="5">
    <location>
        <begin position="114"/>
        <end position="124"/>
    </location>
</feature>
<dbReference type="InterPro" id="IPR036531">
    <property type="entry name" value="Rbsn_Rab-bd_sf"/>
</dbReference>
<feature type="compositionally biased region" description="Low complexity" evidence="5">
    <location>
        <begin position="302"/>
        <end position="311"/>
    </location>
</feature>
<feature type="compositionally biased region" description="Pro residues" evidence="5">
    <location>
        <begin position="258"/>
        <end position="301"/>
    </location>
</feature>
<feature type="region of interest" description="Disordered" evidence="5">
    <location>
        <begin position="1"/>
        <end position="51"/>
    </location>
</feature>
<protein>
    <recommendedName>
        <fullName evidence="6">FYVE-type domain-containing protein</fullName>
    </recommendedName>
</protein>
<keyword evidence="8" id="KW-1185">Reference proteome</keyword>
<dbReference type="PROSITE" id="PS50178">
    <property type="entry name" value="ZF_FYVE"/>
    <property type="match status" value="1"/>
</dbReference>
<dbReference type="InParanoid" id="A0A165UNZ3"/>
<evidence type="ECO:0000256" key="5">
    <source>
        <dbReference type="SAM" id="MobiDB-lite"/>
    </source>
</evidence>
<keyword evidence="1" id="KW-0479">Metal-binding</keyword>
<feature type="compositionally biased region" description="Polar residues" evidence="5">
    <location>
        <begin position="662"/>
        <end position="681"/>
    </location>
</feature>
<evidence type="ECO:0000256" key="4">
    <source>
        <dbReference type="PROSITE-ProRule" id="PRU00091"/>
    </source>
</evidence>
<dbReference type="InterPro" id="IPR021565">
    <property type="entry name" value="Rbsn_Rab-bd"/>
</dbReference>
<accession>A0A165UNZ3</accession>
<dbReference type="OrthoDB" id="166134at2759"/>
<feature type="compositionally biased region" description="Low complexity" evidence="5">
    <location>
        <begin position="142"/>
        <end position="152"/>
    </location>
</feature>
<dbReference type="PANTHER" id="PTHR13510">
    <property type="entry name" value="FYVE-FINGER-CONTAINING RAB5 EFFECTOR PROTEIN RABENOSYN-5-RELATED"/>
    <property type="match status" value="1"/>
</dbReference>
<keyword evidence="3" id="KW-0862">Zinc</keyword>
<dbReference type="Proteomes" id="UP000076761">
    <property type="component" value="Unassembled WGS sequence"/>
</dbReference>
<feature type="region of interest" description="Disordered" evidence="5">
    <location>
        <begin position="78"/>
        <end position="320"/>
    </location>
</feature>
<dbReference type="InterPro" id="IPR011011">
    <property type="entry name" value="Znf_FYVE_PHD"/>
</dbReference>
<evidence type="ECO:0000259" key="6">
    <source>
        <dbReference type="PROSITE" id="PS50178"/>
    </source>
</evidence>
<dbReference type="PANTHER" id="PTHR13510:SF44">
    <property type="entry name" value="RABENOSYN-5"/>
    <property type="match status" value="1"/>
</dbReference>